<dbReference type="InterPro" id="IPR013096">
    <property type="entry name" value="Cupin_2"/>
</dbReference>
<dbReference type="PANTHER" id="PTHR40112:SF1">
    <property type="entry name" value="H2HPP ISOMERASE"/>
    <property type="match status" value="1"/>
</dbReference>
<dbReference type="PIRSF" id="PIRSF029883">
    <property type="entry name" value="KdgF"/>
    <property type="match status" value="1"/>
</dbReference>
<dbReference type="InterPro" id="IPR052535">
    <property type="entry name" value="Bacilysin_H2HPP_isomerase"/>
</dbReference>
<comment type="caution">
    <text evidence="2">The sequence shown here is derived from an EMBL/GenBank/DDBJ whole genome shotgun (WGS) entry which is preliminary data.</text>
</comment>
<evidence type="ECO:0000313" key="3">
    <source>
        <dbReference type="Proteomes" id="UP000886881"/>
    </source>
</evidence>
<dbReference type="Pfam" id="PF07883">
    <property type="entry name" value="Cupin_2"/>
    <property type="match status" value="1"/>
</dbReference>
<dbReference type="InterPro" id="IPR025499">
    <property type="entry name" value="KdgF"/>
</dbReference>
<dbReference type="Gene3D" id="2.60.120.10">
    <property type="entry name" value="Jelly Rolls"/>
    <property type="match status" value="1"/>
</dbReference>
<proteinExistence type="predicted"/>
<dbReference type="SUPFAM" id="SSF51182">
    <property type="entry name" value="RmlC-like cupins"/>
    <property type="match status" value="1"/>
</dbReference>
<dbReference type="InterPro" id="IPR011051">
    <property type="entry name" value="RmlC_Cupin_sf"/>
</dbReference>
<dbReference type="AlphaFoldDB" id="A0A9D1GQ17"/>
<evidence type="ECO:0000313" key="2">
    <source>
        <dbReference type="EMBL" id="HIT47382.1"/>
    </source>
</evidence>
<reference evidence="2" key="2">
    <citation type="journal article" date="2021" name="PeerJ">
        <title>Extensive microbial diversity within the chicken gut microbiome revealed by metagenomics and culture.</title>
        <authorList>
            <person name="Gilroy R."/>
            <person name="Ravi A."/>
            <person name="Getino M."/>
            <person name="Pursley I."/>
            <person name="Horton D.L."/>
            <person name="Alikhan N.F."/>
            <person name="Baker D."/>
            <person name="Gharbi K."/>
            <person name="Hall N."/>
            <person name="Watson M."/>
            <person name="Adriaenssens E.M."/>
            <person name="Foster-Nyarko E."/>
            <person name="Jarju S."/>
            <person name="Secka A."/>
            <person name="Antonio M."/>
            <person name="Oren A."/>
            <person name="Chaudhuri R.R."/>
            <person name="La Ragione R."/>
            <person name="Hildebrand F."/>
            <person name="Pallen M.J."/>
        </authorList>
    </citation>
    <scope>NUCLEOTIDE SEQUENCE</scope>
    <source>
        <strain evidence="2">ChiHecec2B26-709</strain>
    </source>
</reference>
<protein>
    <submittedName>
        <fullName evidence="2">Cupin domain-containing protein</fullName>
    </submittedName>
</protein>
<sequence>MMVKVKFRKGDVGAMHSHPHSQVTYVAEGKFEFTVGDRTMIVEAGDALFKQPDIVHGCRCLEDGVLIDCFSPKREDFLKK</sequence>
<organism evidence="2 3">
    <name type="scientific">Candidatus Cryptobacteroides merdipullorum</name>
    <dbReference type="NCBI Taxonomy" id="2840771"/>
    <lineage>
        <taxon>Bacteria</taxon>
        <taxon>Pseudomonadati</taxon>
        <taxon>Bacteroidota</taxon>
        <taxon>Bacteroidia</taxon>
        <taxon>Bacteroidales</taxon>
        <taxon>Candidatus Cryptobacteroides</taxon>
    </lineage>
</organism>
<feature type="domain" description="Cupin type-2" evidence="1">
    <location>
        <begin position="5"/>
        <end position="64"/>
    </location>
</feature>
<dbReference type="CDD" id="cd02238">
    <property type="entry name" value="cupin_KdgF"/>
    <property type="match status" value="1"/>
</dbReference>
<dbReference type="Proteomes" id="UP000886881">
    <property type="component" value="Unassembled WGS sequence"/>
</dbReference>
<dbReference type="InterPro" id="IPR014710">
    <property type="entry name" value="RmlC-like_jellyroll"/>
</dbReference>
<reference evidence="2" key="1">
    <citation type="submission" date="2020-10" db="EMBL/GenBank/DDBJ databases">
        <authorList>
            <person name="Gilroy R."/>
        </authorList>
    </citation>
    <scope>NUCLEOTIDE SEQUENCE</scope>
    <source>
        <strain evidence="2">ChiHecec2B26-709</strain>
    </source>
</reference>
<accession>A0A9D1GQ17</accession>
<gene>
    <name evidence="2" type="ORF">IAC35_05955</name>
</gene>
<name>A0A9D1GQ17_9BACT</name>
<dbReference type="PANTHER" id="PTHR40112">
    <property type="entry name" value="H2HPP ISOMERASE"/>
    <property type="match status" value="1"/>
</dbReference>
<dbReference type="EMBL" id="DVLC01000112">
    <property type="protein sequence ID" value="HIT47382.1"/>
    <property type="molecule type" value="Genomic_DNA"/>
</dbReference>
<feature type="non-terminal residue" evidence="2">
    <location>
        <position position="1"/>
    </location>
</feature>
<evidence type="ECO:0000259" key="1">
    <source>
        <dbReference type="Pfam" id="PF07883"/>
    </source>
</evidence>